<keyword evidence="7" id="KW-1185">Reference proteome</keyword>
<keyword evidence="1 5" id="KW-0436">Ligase</keyword>
<dbReference type="OrthoDB" id="9780152at2"/>
<name>A0A366KAI3_9BIFI</name>
<comment type="function">
    <text evidence="5">Catalyzes the synthesis of gamma-glutamylcysteine (gamma-GC).</text>
</comment>
<evidence type="ECO:0000313" key="7">
    <source>
        <dbReference type="Proteomes" id="UP000252530"/>
    </source>
</evidence>
<proteinExistence type="inferred from homology"/>
<evidence type="ECO:0000313" key="6">
    <source>
        <dbReference type="EMBL" id="RBP98609.1"/>
    </source>
</evidence>
<dbReference type="InterPro" id="IPR006336">
    <property type="entry name" value="GCS2"/>
</dbReference>
<evidence type="ECO:0000256" key="2">
    <source>
        <dbReference type="ARBA" id="ARBA00022741"/>
    </source>
</evidence>
<gene>
    <name evidence="6" type="ORF">CRD60_01830</name>
</gene>
<comment type="similarity">
    <text evidence="5">Belongs to the glutamate--cysteine ligase type 2 family. EgtA subfamily.</text>
</comment>
<comment type="caution">
    <text evidence="6">The sequence shown here is derived from an EMBL/GenBank/DDBJ whole genome shotgun (WGS) entry which is preliminary data.</text>
</comment>
<organism evidence="6 7">
    <name type="scientific">Bifidobacterium aemilianum</name>
    <dbReference type="NCBI Taxonomy" id="2493120"/>
    <lineage>
        <taxon>Bacteria</taxon>
        <taxon>Bacillati</taxon>
        <taxon>Actinomycetota</taxon>
        <taxon>Actinomycetes</taxon>
        <taxon>Bifidobacteriales</taxon>
        <taxon>Bifidobacteriaceae</taxon>
        <taxon>Bifidobacterium</taxon>
    </lineage>
</organism>
<dbReference type="EC" id="6.3.2.2" evidence="5"/>
<dbReference type="InterPro" id="IPR035434">
    <property type="entry name" value="GCL_bact_plant"/>
</dbReference>
<evidence type="ECO:0000256" key="5">
    <source>
        <dbReference type="PIRNR" id="PIRNR017901"/>
    </source>
</evidence>
<evidence type="ECO:0000256" key="1">
    <source>
        <dbReference type="ARBA" id="ARBA00022598"/>
    </source>
</evidence>
<dbReference type="GO" id="GO:0004357">
    <property type="term" value="F:glutamate-cysteine ligase activity"/>
    <property type="evidence" value="ECO:0007669"/>
    <property type="project" value="UniProtKB-UniRule"/>
</dbReference>
<dbReference type="PIRSF" id="PIRSF017901">
    <property type="entry name" value="GCL"/>
    <property type="match status" value="1"/>
</dbReference>
<dbReference type="EMBL" id="PDCG01000001">
    <property type="protein sequence ID" value="RBP98609.1"/>
    <property type="molecule type" value="Genomic_DNA"/>
</dbReference>
<dbReference type="Pfam" id="PF04107">
    <property type="entry name" value="GCS2"/>
    <property type="match status" value="1"/>
</dbReference>
<keyword evidence="3 5" id="KW-0067">ATP-binding</keyword>
<evidence type="ECO:0000256" key="3">
    <source>
        <dbReference type="ARBA" id="ARBA00022840"/>
    </source>
</evidence>
<sequence length="423" mass="47594">MHTPRVSYAHLGAKVNSKHVDSLLTFFQEGVKPASKDRYGVEIEHLPVLHGSDLSVPYQGEAGVKALLMALRPYYQADLEYWERGQLLGLGRPGISISLEPGAQVEASIGPLDQADQLTGIYEDFRRELDPLADGLGFRLVTYGYQPRSSFTDIKVIPKSRYQSMTQYLGAQGQFGLCMMRCSASTQVSIDYRDEADAIAKLRLGSALGPILALFFRNSPYFEGQTNPYPLLRQRIWDFTDFQRTNIIPGLFDPRFSWEDYAIDVLATPLMALDLTHTPEAVGQSASQLQRSAFRENAADVYPDRRLNDYEVRHLLSTHFNDVRLKNLVELRHWDSLPIDRAQALTSLVGSLFYDPDRFRPLADWSQGLSEADVFAAKADIQAHGPRSHPYGRDMDQWRDLLAVPQIQEPGSSDPDHPGVAQH</sequence>
<keyword evidence="2 5" id="KW-0547">Nucleotide-binding</keyword>
<dbReference type="SUPFAM" id="SSF55931">
    <property type="entry name" value="Glutamine synthetase/guanido kinase"/>
    <property type="match status" value="1"/>
</dbReference>
<dbReference type="PANTHER" id="PTHR34378:SF1">
    <property type="entry name" value="GLUTAMATE--CYSTEINE LIGASE, CHLOROPLASTIC"/>
    <property type="match status" value="1"/>
</dbReference>
<dbReference type="InterPro" id="IPR014746">
    <property type="entry name" value="Gln_synth/guanido_kin_cat_dom"/>
</dbReference>
<dbReference type="GO" id="GO:0005524">
    <property type="term" value="F:ATP binding"/>
    <property type="evidence" value="ECO:0007669"/>
    <property type="project" value="UniProtKB-UniRule"/>
</dbReference>
<dbReference type="RefSeq" id="WP_113859582.1">
    <property type="nucleotide sequence ID" value="NZ_PDCG01000001.1"/>
</dbReference>
<dbReference type="PANTHER" id="PTHR34378">
    <property type="entry name" value="GLUTAMATE--CYSTEINE LIGASE, CHLOROPLASTIC"/>
    <property type="match status" value="1"/>
</dbReference>
<protein>
    <recommendedName>
        <fullName evidence="5">Glutamate--cysteine ligase</fullName>
        <ecNumber evidence="5">6.3.2.2</ecNumber>
    </recommendedName>
</protein>
<accession>A0A366KAI3</accession>
<dbReference type="Proteomes" id="UP000252530">
    <property type="component" value="Unassembled WGS sequence"/>
</dbReference>
<reference evidence="6 7" key="1">
    <citation type="submission" date="2017-10" db="EMBL/GenBank/DDBJ databases">
        <title>Bifidobacterium xylocopum sp. nov. and Bifidobacterium aemilianum sp. nov., from the carpenter bee (Xylocopa violacea) digestive tract.</title>
        <authorList>
            <person name="Alberoni D."/>
            <person name="Baffoni L."/>
            <person name="Di Gioia D."/>
            <person name="Gaggia F."/>
            <person name="Biavati B."/>
        </authorList>
    </citation>
    <scope>NUCLEOTIDE SEQUENCE [LARGE SCALE GENOMIC DNA]</scope>
    <source>
        <strain evidence="6 7">XV10</strain>
    </source>
</reference>
<comment type="catalytic activity">
    <reaction evidence="4 5">
        <text>L-cysteine + L-glutamate + ATP = gamma-L-glutamyl-L-cysteine + ADP + phosphate + H(+)</text>
        <dbReference type="Rhea" id="RHEA:13285"/>
        <dbReference type="ChEBI" id="CHEBI:15378"/>
        <dbReference type="ChEBI" id="CHEBI:29985"/>
        <dbReference type="ChEBI" id="CHEBI:30616"/>
        <dbReference type="ChEBI" id="CHEBI:35235"/>
        <dbReference type="ChEBI" id="CHEBI:43474"/>
        <dbReference type="ChEBI" id="CHEBI:58173"/>
        <dbReference type="ChEBI" id="CHEBI:456216"/>
        <dbReference type="EC" id="6.3.2.2"/>
    </reaction>
</comment>
<dbReference type="GO" id="GO:0006750">
    <property type="term" value="P:glutathione biosynthetic process"/>
    <property type="evidence" value="ECO:0007669"/>
    <property type="project" value="UniProtKB-UniRule"/>
</dbReference>
<dbReference type="AlphaFoldDB" id="A0A366KAI3"/>
<dbReference type="Gene3D" id="3.30.590.20">
    <property type="match status" value="1"/>
</dbReference>
<evidence type="ECO:0000256" key="4">
    <source>
        <dbReference type="ARBA" id="ARBA00048819"/>
    </source>
</evidence>